<dbReference type="EMBL" id="JAKNSF020000048">
    <property type="protein sequence ID" value="KAK7725609.1"/>
    <property type="molecule type" value="Genomic_DNA"/>
</dbReference>
<dbReference type="Proteomes" id="UP001430848">
    <property type="component" value="Unassembled WGS sequence"/>
</dbReference>
<feature type="compositionally biased region" description="Polar residues" evidence="1">
    <location>
        <begin position="12"/>
        <end position="31"/>
    </location>
</feature>
<sequence>MGIASAKIGDPRQSTQHGSDTTPPKITKPPVSQQEITYWERIYKERFSRAFILSTYTLEPLSDGLWRPTTNRRWQHRLDTDTCWNRCNPRYIGPTPEPLTKELAARTRHELRAHYRRCLVEVGLRHRLREWWEDRGCQVVRVPYLSGDVDFPPASEITNGYILPARVRADILGQSDEVPVEKDPFLEMELFYVTCRLRLDDHSQVPYEDDLPKEGPWLNQTTAVYFEPGVGKRGIGIMGRSIFSAWREVDEARGETPNLQQRRYFANAVMLMGEPKRRPITDIVATHKRICDAVADAQDKPVSPKDTYSWVEHGAEMGVVYRSVIIVVDKEYYPRQGANEAETRGIMFGQTSVLLVRTGNEDHLSEPVDLTELGQAILPLGRDEVLHEKQQVVRVRLRTAVRFIMDLERRERDRSPRLTEMKKLLDDETFRETDNFASEALAVAETNGSIDRQ</sequence>
<evidence type="ECO:0000256" key="1">
    <source>
        <dbReference type="SAM" id="MobiDB-lite"/>
    </source>
</evidence>
<accession>A0ABR1P3S6</accession>
<name>A0ABR1P3S6_DIAER</name>
<comment type="caution">
    <text evidence="2">The sequence shown here is derived from an EMBL/GenBank/DDBJ whole genome shotgun (WGS) entry which is preliminary data.</text>
</comment>
<evidence type="ECO:0000313" key="2">
    <source>
        <dbReference type="EMBL" id="KAK7725609.1"/>
    </source>
</evidence>
<gene>
    <name evidence="2" type="ORF">SLS63_008065</name>
</gene>
<reference evidence="2 3" key="1">
    <citation type="submission" date="2024-02" db="EMBL/GenBank/DDBJ databases">
        <title>De novo assembly and annotation of 12 fungi associated with fruit tree decline syndrome in Ontario, Canada.</title>
        <authorList>
            <person name="Sulman M."/>
            <person name="Ellouze W."/>
            <person name="Ilyukhin E."/>
        </authorList>
    </citation>
    <scope>NUCLEOTIDE SEQUENCE [LARGE SCALE GENOMIC DNA]</scope>
    <source>
        <strain evidence="2 3">M169</strain>
    </source>
</reference>
<feature type="region of interest" description="Disordered" evidence="1">
    <location>
        <begin position="1"/>
        <end position="31"/>
    </location>
</feature>
<evidence type="ECO:0000313" key="3">
    <source>
        <dbReference type="Proteomes" id="UP001430848"/>
    </source>
</evidence>
<organism evidence="2 3">
    <name type="scientific">Diaporthe eres</name>
    <name type="common">Phomopsis oblonga</name>
    <dbReference type="NCBI Taxonomy" id="83184"/>
    <lineage>
        <taxon>Eukaryota</taxon>
        <taxon>Fungi</taxon>
        <taxon>Dikarya</taxon>
        <taxon>Ascomycota</taxon>
        <taxon>Pezizomycotina</taxon>
        <taxon>Sordariomycetes</taxon>
        <taxon>Sordariomycetidae</taxon>
        <taxon>Diaporthales</taxon>
        <taxon>Diaporthaceae</taxon>
        <taxon>Diaporthe</taxon>
        <taxon>Diaporthe eres species complex</taxon>
    </lineage>
</organism>
<proteinExistence type="predicted"/>
<keyword evidence="3" id="KW-1185">Reference proteome</keyword>
<protein>
    <submittedName>
        <fullName evidence="2">Uncharacterized protein</fullName>
    </submittedName>
</protein>